<dbReference type="InterPro" id="IPR001810">
    <property type="entry name" value="F-box_dom"/>
</dbReference>
<dbReference type="EMBL" id="JBBPBN010000116">
    <property type="protein sequence ID" value="KAK8977807.1"/>
    <property type="molecule type" value="Genomic_DNA"/>
</dbReference>
<dbReference type="PANTHER" id="PTHR31900">
    <property type="entry name" value="F-BOX/RNI SUPERFAMILY PROTEIN-RELATED"/>
    <property type="match status" value="1"/>
</dbReference>
<dbReference type="InterPro" id="IPR055411">
    <property type="entry name" value="LRR_FXL15/At3g58940/PEG3-like"/>
</dbReference>
<organism evidence="2 3">
    <name type="scientific">Hibiscus sabdariffa</name>
    <name type="common">roselle</name>
    <dbReference type="NCBI Taxonomy" id="183260"/>
    <lineage>
        <taxon>Eukaryota</taxon>
        <taxon>Viridiplantae</taxon>
        <taxon>Streptophyta</taxon>
        <taxon>Embryophyta</taxon>
        <taxon>Tracheophyta</taxon>
        <taxon>Spermatophyta</taxon>
        <taxon>Magnoliopsida</taxon>
        <taxon>eudicotyledons</taxon>
        <taxon>Gunneridae</taxon>
        <taxon>Pentapetalae</taxon>
        <taxon>rosids</taxon>
        <taxon>malvids</taxon>
        <taxon>Malvales</taxon>
        <taxon>Malvaceae</taxon>
        <taxon>Malvoideae</taxon>
        <taxon>Hibiscus</taxon>
    </lineage>
</organism>
<dbReference type="InterPro" id="IPR006566">
    <property type="entry name" value="FBD"/>
</dbReference>
<dbReference type="Pfam" id="PF24758">
    <property type="entry name" value="LRR_At5g56370"/>
    <property type="match status" value="1"/>
</dbReference>
<dbReference type="InterPro" id="IPR053781">
    <property type="entry name" value="F-box_AtFBL13-like"/>
</dbReference>
<dbReference type="Gene3D" id="3.80.10.10">
    <property type="entry name" value="Ribonuclease Inhibitor"/>
    <property type="match status" value="1"/>
</dbReference>
<gene>
    <name evidence="2" type="ORF">V6N11_000134</name>
</gene>
<proteinExistence type="predicted"/>
<name>A0ABR2NPB4_9ROSI</name>
<evidence type="ECO:0000259" key="1">
    <source>
        <dbReference type="PROSITE" id="PS50181"/>
    </source>
</evidence>
<reference evidence="2 3" key="1">
    <citation type="journal article" date="2024" name="G3 (Bethesda)">
        <title>Genome assembly of Hibiscus sabdariffa L. provides insights into metabolisms of medicinal natural products.</title>
        <authorList>
            <person name="Kim T."/>
        </authorList>
    </citation>
    <scope>NUCLEOTIDE SEQUENCE [LARGE SCALE GENOMIC DNA]</scope>
    <source>
        <strain evidence="2">TK-2024</strain>
        <tissue evidence="2">Old leaves</tissue>
    </source>
</reference>
<dbReference type="SMART" id="SM00579">
    <property type="entry name" value="FBD"/>
    <property type="match status" value="1"/>
</dbReference>
<dbReference type="Pfam" id="PF08387">
    <property type="entry name" value="FBD"/>
    <property type="match status" value="1"/>
</dbReference>
<dbReference type="SUPFAM" id="SSF52047">
    <property type="entry name" value="RNI-like"/>
    <property type="match status" value="1"/>
</dbReference>
<dbReference type="SUPFAM" id="SSF81383">
    <property type="entry name" value="F-box domain"/>
    <property type="match status" value="1"/>
</dbReference>
<comment type="caution">
    <text evidence="2">The sequence shown here is derived from an EMBL/GenBank/DDBJ whole genome shotgun (WGS) entry which is preliminary data.</text>
</comment>
<dbReference type="Pfam" id="PF00646">
    <property type="entry name" value="F-box"/>
    <property type="match status" value="1"/>
</dbReference>
<dbReference type="PROSITE" id="PS50181">
    <property type="entry name" value="FBOX"/>
    <property type="match status" value="1"/>
</dbReference>
<dbReference type="Proteomes" id="UP001396334">
    <property type="component" value="Unassembled WGS sequence"/>
</dbReference>
<dbReference type="Gene3D" id="1.20.1280.50">
    <property type="match status" value="1"/>
</dbReference>
<keyword evidence="3" id="KW-1185">Reference proteome</keyword>
<dbReference type="SMART" id="SM00256">
    <property type="entry name" value="FBOX"/>
    <property type="match status" value="1"/>
</dbReference>
<evidence type="ECO:0000313" key="2">
    <source>
        <dbReference type="EMBL" id="KAK8977807.1"/>
    </source>
</evidence>
<dbReference type="PANTHER" id="PTHR31900:SF34">
    <property type="entry name" value="EMB|CAB62440.1-RELATED"/>
    <property type="match status" value="1"/>
</dbReference>
<dbReference type="InterPro" id="IPR036047">
    <property type="entry name" value="F-box-like_dom_sf"/>
</dbReference>
<evidence type="ECO:0000313" key="3">
    <source>
        <dbReference type="Proteomes" id="UP001396334"/>
    </source>
</evidence>
<feature type="domain" description="F-box" evidence="1">
    <location>
        <begin position="6"/>
        <end position="42"/>
    </location>
</feature>
<dbReference type="CDD" id="cd22160">
    <property type="entry name" value="F-box_AtFBL13-like"/>
    <property type="match status" value="1"/>
</dbReference>
<dbReference type="InterPro" id="IPR032675">
    <property type="entry name" value="LRR_dom_sf"/>
</dbReference>
<sequence>MRMEEEDRISSLPDEILAKILSFLELRDAFRTCLLSRRWEKIWTLTQTLNLNLNSSKGEESINDFINKVLTIHDRILPVKSFSLSCHMDYSYYSFRKKVSNLMTWMGAETALFQCQKLVTLNLDCTCKALICPDVPETVCFSSLKNLRLAKVLLEDEEKSLTNLFSACPVLEELYLDIEPTAFDFRQNRKFFVVSPSLKILRWKCRARSERFGSFYVVEAPKLEFLDIEEHDLLGLSMSASPSLSSAVINIRSVLCKSGTISVMELFQAISNVRRLELSGLHKFKLKEKLDNLPEFCNLIHLKIGSWVDKRYADSILQHSPHLKHLIFDTDHRVYGLLALRPPELVPACLMSSLETIEIVAPGDLEHTECYVTEMILYLLQNGKVLKKMAITPFTCKDFLRKLREYPKASIGCEIEFSKLQNGVKIKRQNVKEELLRTVKPDITKANHSAAVLKTPDKGSELEA</sequence>
<accession>A0ABR2NPB4</accession>
<protein>
    <recommendedName>
        <fullName evidence="1">F-box domain-containing protein</fullName>
    </recommendedName>
</protein>
<dbReference type="InterPro" id="IPR050232">
    <property type="entry name" value="FBL13/AtMIF1-like"/>
</dbReference>